<feature type="transmembrane region" description="Helical" evidence="1">
    <location>
        <begin position="178"/>
        <end position="205"/>
    </location>
</feature>
<protein>
    <submittedName>
        <fullName evidence="3">CPBP family intramembrane metalloprotease</fullName>
    </submittedName>
</protein>
<feature type="transmembrane region" description="Helical" evidence="1">
    <location>
        <begin position="62"/>
        <end position="87"/>
    </location>
</feature>
<dbReference type="Proteomes" id="UP000616839">
    <property type="component" value="Unassembled WGS sequence"/>
</dbReference>
<evidence type="ECO:0000259" key="2">
    <source>
        <dbReference type="Pfam" id="PF02517"/>
    </source>
</evidence>
<gene>
    <name evidence="3" type="ORF">IE331_15990</name>
</gene>
<evidence type="ECO:0000313" key="4">
    <source>
        <dbReference type="Proteomes" id="UP000616839"/>
    </source>
</evidence>
<dbReference type="GO" id="GO:0004175">
    <property type="term" value="F:endopeptidase activity"/>
    <property type="evidence" value="ECO:0007669"/>
    <property type="project" value="UniProtKB-ARBA"/>
</dbReference>
<evidence type="ECO:0000256" key="1">
    <source>
        <dbReference type="SAM" id="Phobius"/>
    </source>
</evidence>
<keyword evidence="3" id="KW-0645">Protease</keyword>
<keyword evidence="4" id="KW-1185">Reference proteome</keyword>
<feature type="domain" description="CAAX prenyl protease 2/Lysostaphin resistance protein A-like" evidence="2">
    <location>
        <begin position="141"/>
        <end position="225"/>
    </location>
</feature>
<evidence type="ECO:0000313" key="3">
    <source>
        <dbReference type="EMBL" id="MBD8871128.1"/>
    </source>
</evidence>
<proteinExistence type="predicted"/>
<feature type="transmembrane region" description="Helical" evidence="1">
    <location>
        <begin position="37"/>
        <end position="56"/>
    </location>
</feature>
<dbReference type="InterPro" id="IPR003675">
    <property type="entry name" value="Rce1/LyrA-like_dom"/>
</dbReference>
<dbReference type="EMBL" id="JACYXZ010000005">
    <property type="protein sequence ID" value="MBD8871128.1"/>
    <property type="molecule type" value="Genomic_DNA"/>
</dbReference>
<dbReference type="GO" id="GO:0008237">
    <property type="term" value="F:metallopeptidase activity"/>
    <property type="evidence" value="ECO:0007669"/>
    <property type="project" value="UniProtKB-KW"/>
</dbReference>
<keyword evidence="1" id="KW-1133">Transmembrane helix</keyword>
<dbReference type="GO" id="GO:0080120">
    <property type="term" value="P:CAAX-box protein maturation"/>
    <property type="evidence" value="ECO:0007669"/>
    <property type="project" value="UniProtKB-ARBA"/>
</dbReference>
<sequence>MTRPVIDPARAWLQRALWDVVPRDHRASPQDLRRRQVVTLLFVAVGAVVLGLSLRIEPGSVWFYPATLGLAAVWTVGAFASGPLHLGRIQHRTGARRPVVTPVLVGLGLAAVFGVGGLVVREIPWLSDYVRSVLDYADQGSVPILVGITLVNGIAEELFFRGAAYAATTRHPVPVTTVAYAVATLATGNVMLAFAAVVLGLVVGLQRRASGGILAPILTHVTWSVSMLFLLPLIFV</sequence>
<feature type="transmembrane region" description="Helical" evidence="1">
    <location>
        <begin position="217"/>
        <end position="235"/>
    </location>
</feature>
<dbReference type="Pfam" id="PF02517">
    <property type="entry name" value="Rce1-like"/>
    <property type="match status" value="1"/>
</dbReference>
<feature type="transmembrane region" description="Helical" evidence="1">
    <location>
        <begin position="99"/>
        <end position="120"/>
    </location>
</feature>
<accession>A0A927K767</accession>
<comment type="caution">
    <text evidence="3">The sequence shown here is derived from an EMBL/GenBank/DDBJ whole genome shotgun (WGS) entry which is preliminary data.</text>
</comment>
<name>A0A927K767_9ACTN</name>
<organism evidence="3 4">
    <name type="scientific">Nocardioides donggukensis</name>
    <dbReference type="NCBI Taxonomy" id="2774019"/>
    <lineage>
        <taxon>Bacteria</taxon>
        <taxon>Bacillati</taxon>
        <taxon>Actinomycetota</taxon>
        <taxon>Actinomycetes</taxon>
        <taxon>Propionibacteriales</taxon>
        <taxon>Nocardioidaceae</taxon>
        <taxon>Nocardioides</taxon>
    </lineage>
</organism>
<keyword evidence="1" id="KW-0472">Membrane</keyword>
<dbReference type="RefSeq" id="WP_192144463.1">
    <property type="nucleotide sequence ID" value="NZ_JACYXZ010000005.1"/>
</dbReference>
<keyword evidence="1" id="KW-0812">Transmembrane</keyword>
<reference evidence="3" key="1">
    <citation type="submission" date="2020-09" db="EMBL/GenBank/DDBJ databases">
        <title>Nocardioides sp. strain MJB4 16S ribosomal RNA gene Genome sequencing and assembly.</title>
        <authorList>
            <person name="Kim I."/>
        </authorList>
    </citation>
    <scope>NUCLEOTIDE SEQUENCE</scope>
    <source>
        <strain evidence="3">MJB4</strain>
    </source>
</reference>
<keyword evidence="3" id="KW-0378">Hydrolase</keyword>
<dbReference type="AlphaFoldDB" id="A0A927K767"/>
<keyword evidence="3" id="KW-0482">Metalloprotease</keyword>